<dbReference type="PROSITE" id="PS01124">
    <property type="entry name" value="HTH_ARAC_FAMILY_2"/>
    <property type="match status" value="1"/>
</dbReference>
<dbReference type="InterPro" id="IPR018060">
    <property type="entry name" value="HTH_AraC"/>
</dbReference>
<dbReference type="SMART" id="SM00342">
    <property type="entry name" value="HTH_ARAC"/>
    <property type="match status" value="1"/>
</dbReference>
<dbReference type="PRINTS" id="PR00032">
    <property type="entry name" value="HTHARAC"/>
</dbReference>
<evidence type="ECO:0000256" key="3">
    <source>
        <dbReference type="ARBA" id="ARBA00023163"/>
    </source>
</evidence>
<protein>
    <submittedName>
        <fullName evidence="5">AraC family transcriptional regulator</fullName>
    </submittedName>
</protein>
<evidence type="ECO:0000256" key="1">
    <source>
        <dbReference type="ARBA" id="ARBA00023015"/>
    </source>
</evidence>
<dbReference type="InterPro" id="IPR020449">
    <property type="entry name" value="Tscrpt_reg_AraC-type_HTH"/>
</dbReference>
<dbReference type="InterPro" id="IPR003313">
    <property type="entry name" value="AraC-bd"/>
</dbReference>
<feature type="domain" description="HTH araC/xylS-type" evidence="4">
    <location>
        <begin position="176"/>
        <end position="274"/>
    </location>
</feature>
<dbReference type="SUPFAM" id="SSF46689">
    <property type="entry name" value="Homeodomain-like"/>
    <property type="match status" value="1"/>
</dbReference>
<sequence>MISQTNGRFFLNSLKLTFLHITPYELDYTWRIRDARRIPHDVLWCLEEGEIRFTVNGISYGALAGQLILLPPQSDITSYAVSSRVRLTSINFIAELSLSNNRKWSDVLKLPILYSGYNMAIIKPVIDTLLADSTEDSFAQAILLQSGLERLFALMLNKYYGAERVDQLPGLDPRVQAVMAYLSIHPDYSGEVAALSELFQVSESYLRKLFMDDLGMPPLAYIHQFKVESAQKRLTTSMEKVSEIAYSLGFQDANYFSRLFRKKTGLSPNDYRNKYRNFNIEH</sequence>
<keyword evidence="3" id="KW-0804">Transcription</keyword>
<dbReference type="GO" id="GO:0043565">
    <property type="term" value="F:sequence-specific DNA binding"/>
    <property type="evidence" value="ECO:0007669"/>
    <property type="project" value="InterPro"/>
</dbReference>
<dbReference type="Proteomes" id="UP000297900">
    <property type="component" value="Unassembled WGS sequence"/>
</dbReference>
<evidence type="ECO:0000313" key="6">
    <source>
        <dbReference type="Proteomes" id="UP000297900"/>
    </source>
</evidence>
<dbReference type="PANTHER" id="PTHR43280:SF2">
    <property type="entry name" value="HTH-TYPE TRANSCRIPTIONAL REGULATOR EXSA"/>
    <property type="match status" value="1"/>
</dbReference>
<dbReference type="OrthoDB" id="9791615at2"/>
<accession>A0A4Y8M4T9</accession>
<gene>
    <name evidence="5" type="ORF">E2980_05705</name>
</gene>
<dbReference type="Gene3D" id="1.10.10.60">
    <property type="entry name" value="Homeodomain-like"/>
    <property type="match status" value="1"/>
</dbReference>
<reference evidence="5 6" key="1">
    <citation type="submission" date="2019-03" db="EMBL/GenBank/DDBJ databases">
        <title>Cohnella endophytica sp. nov., a novel endophytic bacterium isolated from bark of Sonneratia apetala.</title>
        <authorList>
            <person name="Tuo L."/>
        </authorList>
    </citation>
    <scope>NUCLEOTIDE SEQUENCE [LARGE SCALE GENOMIC DNA]</scope>
    <source>
        <strain evidence="5 6">CCTCC AB 208254</strain>
    </source>
</reference>
<keyword evidence="6" id="KW-1185">Reference proteome</keyword>
<evidence type="ECO:0000256" key="2">
    <source>
        <dbReference type="ARBA" id="ARBA00023125"/>
    </source>
</evidence>
<dbReference type="EMBL" id="SOMN01000004">
    <property type="protein sequence ID" value="TFE29487.1"/>
    <property type="molecule type" value="Genomic_DNA"/>
</dbReference>
<evidence type="ECO:0000313" key="5">
    <source>
        <dbReference type="EMBL" id="TFE29487.1"/>
    </source>
</evidence>
<dbReference type="AlphaFoldDB" id="A0A4Y8M4T9"/>
<dbReference type="Pfam" id="PF02311">
    <property type="entry name" value="AraC_binding"/>
    <property type="match status" value="1"/>
</dbReference>
<dbReference type="RefSeq" id="WP_135151180.1">
    <property type="nucleotide sequence ID" value="NZ_SOMN01000004.1"/>
</dbReference>
<organism evidence="5 6">
    <name type="scientific">Cohnella luojiensis</name>
    <dbReference type="NCBI Taxonomy" id="652876"/>
    <lineage>
        <taxon>Bacteria</taxon>
        <taxon>Bacillati</taxon>
        <taxon>Bacillota</taxon>
        <taxon>Bacilli</taxon>
        <taxon>Bacillales</taxon>
        <taxon>Paenibacillaceae</taxon>
        <taxon>Cohnella</taxon>
    </lineage>
</organism>
<proteinExistence type="predicted"/>
<comment type="caution">
    <text evidence="5">The sequence shown here is derived from an EMBL/GenBank/DDBJ whole genome shotgun (WGS) entry which is preliminary data.</text>
</comment>
<name>A0A4Y8M4T9_9BACL</name>
<dbReference type="Pfam" id="PF12833">
    <property type="entry name" value="HTH_18"/>
    <property type="match status" value="1"/>
</dbReference>
<evidence type="ECO:0000259" key="4">
    <source>
        <dbReference type="PROSITE" id="PS01124"/>
    </source>
</evidence>
<dbReference type="PROSITE" id="PS00041">
    <property type="entry name" value="HTH_ARAC_FAMILY_1"/>
    <property type="match status" value="1"/>
</dbReference>
<dbReference type="InterPro" id="IPR018062">
    <property type="entry name" value="HTH_AraC-typ_CS"/>
</dbReference>
<dbReference type="PANTHER" id="PTHR43280">
    <property type="entry name" value="ARAC-FAMILY TRANSCRIPTIONAL REGULATOR"/>
    <property type="match status" value="1"/>
</dbReference>
<keyword evidence="2" id="KW-0238">DNA-binding</keyword>
<dbReference type="InterPro" id="IPR009057">
    <property type="entry name" value="Homeodomain-like_sf"/>
</dbReference>
<dbReference type="GO" id="GO:0003700">
    <property type="term" value="F:DNA-binding transcription factor activity"/>
    <property type="evidence" value="ECO:0007669"/>
    <property type="project" value="InterPro"/>
</dbReference>
<keyword evidence="1" id="KW-0805">Transcription regulation</keyword>